<proteinExistence type="predicted"/>
<gene>
    <name evidence="1" type="ORF">ACFSGX_10245</name>
</gene>
<organism evidence="1 2">
    <name type="scientific">Sphingomonas arantia</name>
    <dbReference type="NCBI Taxonomy" id="1460676"/>
    <lineage>
        <taxon>Bacteria</taxon>
        <taxon>Pseudomonadati</taxon>
        <taxon>Pseudomonadota</taxon>
        <taxon>Alphaproteobacteria</taxon>
        <taxon>Sphingomonadales</taxon>
        <taxon>Sphingomonadaceae</taxon>
        <taxon>Sphingomonas</taxon>
    </lineage>
</organism>
<dbReference type="PANTHER" id="PTHR39338:SF7">
    <property type="entry name" value="BLL6692 PROTEIN"/>
    <property type="match status" value="1"/>
</dbReference>
<protein>
    <submittedName>
        <fullName evidence="1">VWA domain-containing protein</fullName>
    </submittedName>
</protein>
<evidence type="ECO:0000313" key="1">
    <source>
        <dbReference type="EMBL" id="MFD1951145.1"/>
    </source>
</evidence>
<reference evidence="2" key="1">
    <citation type="journal article" date="2019" name="Int. J. Syst. Evol. Microbiol.">
        <title>The Global Catalogue of Microorganisms (GCM) 10K type strain sequencing project: providing services to taxonomists for standard genome sequencing and annotation.</title>
        <authorList>
            <consortium name="The Broad Institute Genomics Platform"/>
            <consortium name="The Broad Institute Genome Sequencing Center for Infectious Disease"/>
            <person name="Wu L."/>
            <person name="Ma J."/>
        </authorList>
    </citation>
    <scope>NUCLEOTIDE SEQUENCE [LARGE SCALE GENOMIC DNA]</scope>
    <source>
        <strain evidence="2">CGMCC 1.12702</strain>
    </source>
</reference>
<name>A0ABW4TZB2_9SPHN</name>
<keyword evidence="2" id="KW-1185">Reference proteome</keyword>
<evidence type="ECO:0000313" key="2">
    <source>
        <dbReference type="Proteomes" id="UP001597400"/>
    </source>
</evidence>
<dbReference type="InterPro" id="IPR008912">
    <property type="entry name" value="Uncharacterised_CoxE"/>
</dbReference>
<dbReference type="EMBL" id="JBHUGS010000002">
    <property type="protein sequence ID" value="MFD1951145.1"/>
    <property type="molecule type" value="Genomic_DNA"/>
</dbReference>
<dbReference type="RefSeq" id="WP_380929612.1">
    <property type="nucleotide sequence ID" value="NZ_JBHUGS010000002.1"/>
</dbReference>
<dbReference type="Proteomes" id="UP001597400">
    <property type="component" value="Unassembled WGS sequence"/>
</dbReference>
<comment type="caution">
    <text evidence="1">The sequence shown here is derived from an EMBL/GenBank/DDBJ whole genome shotgun (WGS) entry which is preliminary data.</text>
</comment>
<accession>A0ABW4TZB2</accession>
<sequence length="392" mass="44914">MFLNFLDALRSAGIPVGMKEHLVLLEALDADVIAHRPEEFYYLSRAIYVKDESLFDRFDQVFARIFRGVSSGPETDAQAIPEDWLRQVAERYLSPEEMAKINALGDWDTLMQTLRDRLTEQQERHEGGSKWIGTGGTSPFGHGGYNPKGIRIGGEGRHGRAVKVWDRREFRNLDDSRELGTRNIKVALRRLRRFARTGGVDELDMDATIDGTARQGWLDVRMRPERRNAIKLLLFLDIGGSMDGHVKLCEELFSAATAEFKHLEFFYFHNCIYEGVWKDNSRRFTERTPTWDILHRFGHDYKLVIVGDAAMSPYEIQVPGGSVEHMNEESGATWIERLTRVYPSAAWLNPAPRSHWDYSQSTAILRNLMGDRMYPLTLAGLDDAMRALTRKS</sequence>
<dbReference type="Pfam" id="PF05762">
    <property type="entry name" value="VWA_CoxE"/>
    <property type="match status" value="1"/>
</dbReference>
<dbReference type="PANTHER" id="PTHR39338">
    <property type="entry name" value="BLL5662 PROTEIN-RELATED"/>
    <property type="match status" value="1"/>
</dbReference>